<dbReference type="AlphaFoldDB" id="A0A3P1ASP7"/>
<dbReference type="SUPFAM" id="SSF50182">
    <property type="entry name" value="Sm-like ribonucleoproteins"/>
    <property type="match status" value="1"/>
</dbReference>
<comment type="subcellular location">
    <subcellularLocation>
        <location evidence="1">Cell membrane</location>
        <topology evidence="1">Multi-pass membrane protein</topology>
    </subcellularLocation>
</comment>
<evidence type="ECO:0000259" key="9">
    <source>
        <dbReference type="Pfam" id="PF21082"/>
    </source>
</evidence>
<feature type="domain" description="Mechanosensitive ion channel MscS C-terminal" evidence="9">
    <location>
        <begin position="487"/>
        <end position="568"/>
    </location>
</feature>
<feature type="transmembrane region" description="Helical" evidence="7">
    <location>
        <begin position="365"/>
        <end position="385"/>
    </location>
</feature>
<evidence type="ECO:0000256" key="1">
    <source>
        <dbReference type="ARBA" id="ARBA00004651"/>
    </source>
</evidence>
<dbReference type="InterPro" id="IPR049278">
    <property type="entry name" value="MS_channel_C"/>
</dbReference>
<gene>
    <name evidence="10" type="ORF">EG242_12090</name>
</gene>
<feature type="transmembrane region" description="Helical" evidence="7">
    <location>
        <begin position="211"/>
        <end position="229"/>
    </location>
</feature>
<dbReference type="Gene3D" id="2.30.30.60">
    <property type="match status" value="1"/>
</dbReference>
<evidence type="ECO:0000256" key="6">
    <source>
        <dbReference type="ARBA" id="ARBA00023136"/>
    </source>
</evidence>
<evidence type="ECO:0000313" key="10">
    <source>
        <dbReference type="EMBL" id="RRA92006.1"/>
    </source>
</evidence>
<comment type="caution">
    <text evidence="10">The sequence shown here is derived from an EMBL/GenBank/DDBJ whole genome shotgun (WGS) entry which is preliminary data.</text>
</comment>
<keyword evidence="3" id="KW-1003">Cell membrane</keyword>
<keyword evidence="6 7" id="KW-0472">Membrane</keyword>
<dbReference type="Gene3D" id="1.10.287.1260">
    <property type="match status" value="1"/>
</dbReference>
<dbReference type="EMBL" id="RQTJ01000032">
    <property type="protein sequence ID" value="RRA92006.1"/>
    <property type="molecule type" value="Genomic_DNA"/>
</dbReference>
<reference evidence="10 11" key="1">
    <citation type="submission" date="2018-11" db="EMBL/GenBank/DDBJ databases">
        <title>Flavobacterium sp. nov., YIM 102796 draft genome.</title>
        <authorList>
            <person name="Li G."/>
            <person name="Jiang Y."/>
        </authorList>
    </citation>
    <scope>NUCLEOTIDE SEQUENCE [LARGE SCALE GENOMIC DNA]</scope>
    <source>
        <strain evidence="10 11">YIM 102796</strain>
    </source>
</reference>
<dbReference type="OrthoDB" id="9809206at2"/>
<evidence type="ECO:0000256" key="7">
    <source>
        <dbReference type="SAM" id="Phobius"/>
    </source>
</evidence>
<proteinExistence type="inferred from homology"/>
<dbReference type="InterPro" id="IPR023408">
    <property type="entry name" value="MscS_beta-dom_sf"/>
</dbReference>
<dbReference type="GO" id="GO:0008381">
    <property type="term" value="F:mechanosensitive monoatomic ion channel activity"/>
    <property type="evidence" value="ECO:0007669"/>
    <property type="project" value="InterPro"/>
</dbReference>
<keyword evidence="4 7" id="KW-0812">Transmembrane</keyword>
<accession>A0A3P1ASP7</accession>
<dbReference type="Pfam" id="PF00924">
    <property type="entry name" value="MS_channel_2nd"/>
    <property type="match status" value="1"/>
</dbReference>
<feature type="transmembrane region" description="Helical" evidence="7">
    <location>
        <begin position="391"/>
        <end position="424"/>
    </location>
</feature>
<evidence type="ECO:0000256" key="3">
    <source>
        <dbReference type="ARBA" id="ARBA00022475"/>
    </source>
</evidence>
<evidence type="ECO:0000259" key="8">
    <source>
        <dbReference type="Pfam" id="PF00924"/>
    </source>
</evidence>
<dbReference type="InterPro" id="IPR006685">
    <property type="entry name" value="MscS_channel_2nd"/>
</dbReference>
<keyword evidence="5 7" id="KW-1133">Transmembrane helix</keyword>
<dbReference type="Proteomes" id="UP000268372">
    <property type="component" value="Unassembled WGS sequence"/>
</dbReference>
<evidence type="ECO:0000256" key="5">
    <source>
        <dbReference type="ARBA" id="ARBA00022989"/>
    </source>
</evidence>
<dbReference type="InterPro" id="IPR011066">
    <property type="entry name" value="MscS_channel_C_sf"/>
</dbReference>
<dbReference type="SUPFAM" id="SSF82689">
    <property type="entry name" value="Mechanosensitive channel protein MscS (YggB), C-terminal domain"/>
    <property type="match status" value="1"/>
</dbReference>
<feature type="transmembrane region" description="Helical" evidence="7">
    <location>
        <begin position="323"/>
        <end position="344"/>
    </location>
</feature>
<feature type="domain" description="Mechanosensitive ion channel MscS" evidence="8">
    <location>
        <begin position="412"/>
        <end position="476"/>
    </location>
</feature>
<evidence type="ECO:0000313" key="11">
    <source>
        <dbReference type="Proteomes" id="UP000268372"/>
    </source>
</evidence>
<name>A0A3P1ASP7_9FLAO</name>
<evidence type="ECO:0000256" key="2">
    <source>
        <dbReference type="ARBA" id="ARBA00008017"/>
    </source>
</evidence>
<dbReference type="GO" id="GO:0005886">
    <property type="term" value="C:plasma membrane"/>
    <property type="evidence" value="ECO:0007669"/>
    <property type="project" value="UniProtKB-SubCell"/>
</dbReference>
<evidence type="ECO:0000256" key="4">
    <source>
        <dbReference type="ARBA" id="ARBA00022692"/>
    </source>
</evidence>
<dbReference type="InterPro" id="IPR010920">
    <property type="entry name" value="LSM_dom_sf"/>
</dbReference>
<organism evidence="10 11">
    <name type="scientific">Paenimyroides viscosum</name>
    <dbReference type="NCBI Taxonomy" id="2488729"/>
    <lineage>
        <taxon>Bacteria</taxon>
        <taxon>Pseudomonadati</taxon>
        <taxon>Bacteroidota</taxon>
        <taxon>Flavobacteriia</taxon>
        <taxon>Flavobacteriales</taxon>
        <taxon>Flavobacteriaceae</taxon>
        <taxon>Paenimyroides</taxon>
    </lineage>
</organism>
<keyword evidence="11" id="KW-1185">Reference proteome</keyword>
<protein>
    <submittedName>
        <fullName evidence="10">Mechanosensitive ion channel protein MscS</fullName>
    </submittedName>
</protein>
<dbReference type="InterPro" id="IPR045275">
    <property type="entry name" value="MscS_archaea/bacteria_type"/>
</dbReference>
<dbReference type="PANTHER" id="PTHR30221:SF18">
    <property type="entry name" value="SLL0590 PROTEIN"/>
    <property type="match status" value="1"/>
</dbReference>
<feature type="transmembrane region" description="Helical" evidence="7">
    <location>
        <begin position="267"/>
        <end position="291"/>
    </location>
</feature>
<comment type="similarity">
    <text evidence="2">Belongs to the MscS (TC 1.A.23) family.</text>
</comment>
<dbReference type="RefSeq" id="WP_124900121.1">
    <property type="nucleotide sequence ID" value="NZ_RQTJ01000032.1"/>
</dbReference>
<sequence>MKKILIGILFTVFCTTVLWSQTNLNDDNQNKLARQLSDIKSLRTRDSLKLESLQKALQELIALQKKEYQNQYKKSTDSVRIQNQLSEIEKIKSNTQGAAVVLDNDTLFTIYANLAAYSNVDRANTAQHRIKLLFEDPKFTPDSLKIGEMFDVKTINYKSNVIVAVDEIDALWVGQTIDSLAHAYKNIITKGVLQAKKNHSFKTKLRQIGEVFLILVVVFTVLFGVNKLFTRLKKYFVHDSKLFPNGINFRNYQLVPKRILNIFIQRFLILVKYFIYLLVLISSITIALKIFPSTEIWAKKAQNIILIPLQTFYNSIIAYLPDLVIVIIIIVFVNWILSIVKYFAKEIEQGNLKFNNFYPEWAKPTYQIFRLLVVVLTLIIIFPYLPGFDTIAFQGISVFLGILISIGSSSAIANAVAGIVITYMRPFKQNDWIKTGDVIGLVIEKNTLVTRLKTINNEDVSVPNSAILSGATINYSSIGRTDGLVITTEIEIDFEVEFHVVEKLLLYAANKTNGITNRLAPYIFYKKINDTTTTYEINAITFKPENMYFIKSDLIKNIQKVFIDEKIPLRSVSIIQIEPNEKNMH</sequence>
<dbReference type="PANTHER" id="PTHR30221">
    <property type="entry name" value="SMALL-CONDUCTANCE MECHANOSENSITIVE CHANNEL"/>
    <property type="match status" value="1"/>
</dbReference>
<dbReference type="Pfam" id="PF21082">
    <property type="entry name" value="MS_channel_3rd"/>
    <property type="match status" value="1"/>
</dbReference>